<evidence type="ECO:0000256" key="2">
    <source>
        <dbReference type="SAM" id="SignalP"/>
    </source>
</evidence>
<feature type="domain" description="Solute-binding protein family 3/N-terminal" evidence="3">
    <location>
        <begin position="38"/>
        <end position="261"/>
    </location>
</feature>
<protein>
    <submittedName>
        <fullName evidence="4">Polar amino acid transport system substrate-binding protein</fullName>
    </submittedName>
</protein>
<dbReference type="SUPFAM" id="SSF53850">
    <property type="entry name" value="Periplasmic binding protein-like II"/>
    <property type="match status" value="1"/>
</dbReference>
<evidence type="ECO:0000313" key="4">
    <source>
        <dbReference type="EMBL" id="MBB5020236.1"/>
    </source>
</evidence>
<dbReference type="AlphaFoldDB" id="A0A840MV60"/>
<evidence type="ECO:0000313" key="5">
    <source>
        <dbReference type="Proteomes" id="UP000575898"/>
    </source>
</evidence>
<gene>
    <name evidence="4" type="ORF">HNQ59_003553</name>
</gene>
<accession>A0A840MV60</accession>
<organism evidence="4 5">
    <name type="scientific">Chitinivorax tropicus</name>
    <dbReference type="NCBI Taxonomy" id="714531"/>
    <lineage>
        <taxon>Bacteria</taxon>
        <taxon>Pseudomonadati</taxon>
        <taxon>Pseudomonadota</taxon>
        <taxon>Betaproteobacteria</taxon>
        <taxon>Chitinivorax</taxon>
    </lineage>
</organism>
<dbReference type="PANTHER" id="PTHR35936:SF25">
    <property type="entry name" value="ABC TRANSPORTER SUBSTRATE-BINDING PROTEIN"/>
    <property type="match status" value="1"/>
</dbReference>
<comment type="caution">
    <text evidence="4">The sequence shown here is derived from an EMBL/GenBank/DDBJ whole genome shotgun (WGS) entry which is preliminary data.</text>
</comment>
<dbReference type="Proteomes" id="UP000575898">
    <property type="component" value="Unassembled WGS sequence"/>
</dbReference>
<dbReference type="PANTHER" id="PTHR35936">
    <property type="entry name" value="MEMBRANE-BOUND LYTIC MUREIN TRANSGLYCOSYLASE F"/>
    <property type="match status" value="1"/>
</dbReference>
<dbReference type="EMBL" id="JACHHY010000028">
    <property type="protein sequence ID" value="MBB5020236.1"/>
    <property type="molecule type" value="Genomic_DNA"/>
</dbReference>
<name>A0A840MV60_9PROT</name>
<keyword evidence="5" id="KW-1185">Reference proteome</keyword>
<feature type="chain" id="PRO_5032825686" evidence="2">
    <location>
        <begin position="23"/>
        <end position="268"/>
    </location>
</feature>
<evidence type="ECO:0000259" key="3">
    <source>
        <dbReference type="Pfam" id="PF00497"/>
    </source>
</evidence>
<feature type="signal peptide" evidence="2">
    <location>
        <begin position="1"/>
        <end position="22"/>
    </location>
</feature>
<evidence type="ECO:0000256" key="1">
    <source>
        <dbReference type="ARBA" id="ARBA00022729"/>
    </source>
</evidence>
<dbReference type="RefSeq" id="WP_184041638.1">
    <property type="nucleotide sequence ID" value="NZ_JACHHY010000028.1"/>
</dbReference>
<dbReference type="InterPro" id="IPR001638">
    <property type="entry name" value="Solute-binding_3/MltF_N"/>
</dbReference>
<dbReference type="Gene3D" id="3.40.190.10">
    <property type="entry name" value="Periplasmic binding protein-like II"/>
    <property type="match status" value="2"/>
</dbReference>
<proteinExistence type="predicted"/>
<keyword evidence="1 2" id="KW-0732">Signal</keyword>
<sequence>MLWKTQSALGLLILAAHPAAVADALPDNTLITICEDVQEWPPFTYLERDANGKRGKVLKGYSIDVLHAILDKAKVRFQVKLQSWARCLAEGKLGLRYQMLQNASLSKERARDYLISRPYYSLTSHYFYSKRRFPDGLKLDGLAELYQFKACGVWGFNYEHYGYPPGRIDQDAPNLHTVIKRLHLMSCDLFVEKIEVIEGFKIVGIDYFSDPDLASAPLPGIEPTPFHFMVPRSYPHAQALLKLLNTGISELEQTGRLQKIWHTHLAPR</sequence>
<reference evidence="4 5" key="1">
    <citation type="submission" date="2020-08" db="EMBL/GenBank/DDBJ databases">
        <title>Genomic Encyclopedia of Type Strains, Phase IV (KMG-IV): sequencing the most valuable type-strain genomes for metagenomic binning, comparative biology and taxonomic classification.</title>
        <authorList>
            <person name="Goeker M."/>
        </authorList>
    </citation>
    <scope>NUCLEOTIDE SEQUENCE [LARGE SCALE GENOMIC DNA]</scope>
    <source>
        <strain evidence="4 5">DSM 27165</strain>
    </source>
</reference>
<dbReference type="Pfam" id="PF00497">
    <property type="entry name" value="SBP_bac_3"/>
    <property type="match status" value="1"/>
</dbReference>